<evidence type="ECO:0000313" key="1">
    <source>
        <dbReference type="EMBL" id="CAE0810991.1"/>
    </source>
</evidence>
<accession>A0A7S4FRF5</accession>
<gene>
    <name evidence="1" type="ORF">EGYM00163_LOCUS22138</name>
</gene>
<proteinExistence type="predicted"/>
<name>A0A7S4FRF5_9EUGL</name>
<dbReference type="AlphaFoldDB" id="A0A7S4FRF5"/>
<reference evidence="1" key="1">
    <citation type="submission" date="2021-01" db="EMBL/GenBank/DDBJ databases">
        <authorList>
            <person name="Corre E."/>
            <person name="Pelletier E."/>
            <person name="Niang G."/>
            <person name="Scheremetjew M."/>
            <person name="Finn R."/>
            <person name="Kale V."/>
            <person name="Holt S."/>
            <person name="Cochrane G."/>
            <person name="Meng A."/>
            <person name="Brown T."/>
            <person name="Cohen L."/>
        </authorList>
    </citation>
    <scope>NUCLEOTIDE SEQUENCE</scope>
    <source>
        <strain evidence="1">CCMP1594</strain>
    </source>
</reference>
<protein>
    <submittedName>
        <fullName evidence="1">Uncharacterized protein</fullName>
    </submittedName>
</protein>
<sequence>MGLLTTENESLVCKKNKSTATIQGPNVDGPNTRVLFGQGVAMRPGPRRKRKRICCCQRRCSTHLRLCMGPADQPKVSGGEIQSWVDAWWVAVWEEEEEDL</sequence>
<organism evidence="1">
    <name type="scientific">Eutreptiella gymnastica</name>
    <dbReference type="NCBI Taxonomy" id="73025"/>
    <lineage>
        <taxon>Eukaryota</taxon>
        <taxon>Discoba</taxon>
        <taxon>Euglenozoa</taxon>
        <taxon>Euglenida</taxon>
        <taxon>Spirocuta</taxon>
        <taxon>Euglenophyceae</taxon>
        <taxon>Eutreptiales</taxon>
        <taxon>Eutreptiaceae</taxon>
        <taxon>Eutreptiella</taxon>
    </lineage>
</organism>
<dbReference type="EMBL" id="HBJA01062596">
    <property type="protein sequence ID" value="CAE0810991.1"/>
    <property type="molecule type" value="Transcribed_RNA"/>
</dbReference>